<feature type="domain" description="Enhancer of mRNA-decapping protein 4 C-terminal" evidence="2">
    <location>
        <begin position="18"/>
        <end position="76"/>
    </location>
</feature>
<reference evidence="3 4" key="2">
    <citation type="submission" date="2018-11" db="EMBL/GenBank/DDBJ databases">
        <authorList>
            <consortium name="Pathogen Informatics"/>
        </authorList>
    </citation>
    <scope>NUCLEOTIDE SEQUENCE [LARGE SCALE GENOMIC DNA]</scope>
    <source>
        <strain evidence="3">Dakar</strain>
        <strain evidence="4">Dakar, Senegal</strain>
    </source>
</reference>
<dbReference type="STRING" id="6186.A0A183KSF3"/>
<evidence type="ECO:0000259" key="2">
    <source>
        <dbReference type="Pfam" id="PF21289"/>
    </source>
</evidence>
<keyword evidence="4" id="KW-1185">Reference proteome</keyword>
<dbReference type="AlphaFoldDB" id="A0A183KSF3"/>
<feature type="compositionally biased region" description="Polar residues" evidence="1">
    <location>
        <begin position="144"/>
        <end position="161"/>
    </location>
</feature>
<dbReference type="InterPro" id="IPR049404">
    <property type="entry name" value="EDC4_C"/>
</dbReference>
<dbReference type="WBParaSite" id="SCUD_0001799301-mRNA-1">
    <property type="protein sequence ID" value="SCUD_0001799301-mRNA-1"/>
    <property type="gene ID" value="SCUD_0001799301"/>
</dbReference>
<evidence type="ECO:0000313" key="4">
    <source>
        <dbReference type="Proteomes" id="UP000279833"/>
    </source>
</evidence>
<dbReference type="Proteomes" id="UP000279833">
    <property type="component" value="Unassembled WGS sequence"/>
</dbReference>
<proteinExistence type="predicted"/>
<organism evidence="5">
    <name type="scientific">Schistosoma curassoni</name>
    <dbReference type="NCBI Taxonomy" id="6186"/>
    <lineage>
        <taxon>Eukaryota</taxon>
        <taxon>Metazoa</taxon>
        <taxon>Spiralia</taxon>
        <taxon>Lophotrochozoa</taxon>
        <taxon>Platyhelminthes</taxon>
        <taxon>Trematoda</taxon>
        <taxon>Digenea</taxon>
        <taxon>Strigeidida</taxon>
        <taxon>Schistosomatoidea</taxon>
        <taxon>Schistosomatidae</taxon>
        <taxon>Schistosoma</taxon>
    </lineage>
</organism>
<gene>
    <name evidence="3" type="ORF">SCUD_LOCUS17986</name>
</gene>
<dbReference type="EMBL" id="UZAK01040479">
    <property type="protein sequence ID" value="VDP64653.1"/>
    <property type="molecule type" value="Genomic_DNA"/>
</dbReference>
<evidence type="ECO:0000313" key="5">
    <source>
        <dbReference type="WBParaSite" id="SCUD_0001799301-mRNA-1"/>
    </source>
</evidence>
<accession>A0A183KSF3</accession>
<name>A0A183KSF3_9TREM</name>
<evidence type="ECO:0000256" key="1">
    <source>
        <dbReference type="SAM" id="MobiDB-lite"/>
    </source>
</evidence>
<evidence type="ECO:0000313" key="3">
    <source>
        <dbReference type="EMBL" id="VDP64653.1"/>
    </source>
</evidence>
<protein>
    <submittedName>
        <fullName evidence="5">SERPIN domain-containing protein</fullName>
    </submittedName>
</protein>
<dbReference type="Pfam" id="PF21289">
    <property type="entry name" value="EDC4_C"/>
    <property type="match status" value="1"/>
</dbReference>
<feature type="region of interest" description="Disordered" evidence="1">
    <location>
        <begin position="142"/>
        <end position="161"/>
    </location>
</feature>
<reference evidence="5" key="1">
    <citation type="submission" date="2016-06" db="UniProtKB">
        <authorList>
            <consortium name="WormBaseParasite"/>
        </authorList>
    </citation>
    <scope>IDENTIFICATION</scope>
</reference>
<sequence>MVHTPFVPSGYWNPCAPLALVSTDQPLLLDICNDIDVNKLFSSGDHTIGQNILLSLIHQLSCGDLSAQLDLKVKSLPACGFQDVSEAKETLDSWRNSTARFDTAFFRDTNKLNKFKITLQEVPSPTTYTGRRNYCGGQLERDQSSANFSVSGGSGSQEASS</sequence>